<comment type="caution">
    <text evidence="1">The sequence shown here is derived from an EMBL/GenBank/DDBJ whole genome shotgun (WGS) entry which is preliminary data.</text>
</comment>
<dbReference type="InterPro" id="IPR014942">
    <property type="entry name" value="AbiEii"/>
</dbReference>
<organism evidence="1 2">
    <name type="scientific">Halanaerobium saccharolyticum</name>
    <dbReference type="NCBI Taxonomy" id="43595"/>
    <lineage>
        <taxon>Bacteria</taxon>
        <taxon>Bacillati</taxon>
        <taxon>Bacillota</taxon>
        <taxon>Clostridia</taxon>
        <taxon>Halanaerobiales</taxon>
        <taxon>Halanaerobiaceae</taxon>
        <taxon>Halanaerobium</taxon>
    </lineage>
</organism>
<keyword evidence="1" id="KW-0808">Transferase</keyword>
<dbReference type="Proteomes" id="UP000295064">
    <property type="component" value="Unassembled WGS sequence"/>
</dbReference>
<evidence type="ECO:0000313" key="1">
    <source>
        <dbReference type="EMBL" id="TDO94069.1"/>
    </source>
</evidence>
<evidence type="ECO:0000313" key="2">
    <source>
        <dbReference type="Proteomes" id="UP000295064"/>
    </source>
</evidence>
<accession>A0A4R6M2J1</accession>
<dbReference type="GO" id="GO:0016740">
    <property type="term" value="F:transferase activity"/>
    <property type="evidence" value="ECO:0007669"/>
    <property type="project" value="UniProtKB-KW"/>
</dbReference>
<dbReference type="AlphaFoldDB" id="A0A4R6M2J1"/>
<name>A0A4R6M2J1_9FIRM</name>
<dbReference type="RefSeq" id="WP_166637960.1">
    <property type="nucleotide sequence ID" value="NZ_SNWX01000004.1"/>
</dbReference>
<sequence length="253" mass="29762">MQRLLYKIAKSRYNNNFILKGGMLVSSLVGIGERSTVDLDATVKSIELNEDKLVEIFNEIFSSATADEIKFEINRIEEIRAEDQYKGFRIALTALMENARIPLKLDLTTGDQITPGEIRYNYKLLFEDQKIEISSYNIETLLAEKLETIISRSTANTRMRDFYDVYILFLNYKKEIDFKILKLALLETSKYRGSYKNIVNGEQILKDIFESDFLLDHWRSYSRKYNYAKNIDFEDLEEKLMNLWNLINESRMS</sequence>
<protein>
    <submittedName>
        <fullName evidence="1">Nucleotidyltransferase AbiEii toxin of type IV toxin-antitoxin system</fullName>
    </submittedName>
</protein>
<dbReference type="EMBL" id="SNWX01000004">
    <property type="protein sequence ID" value="TDO94069.1"/>
    <property type="molecule type" value="Genomic_DNA"/>
</dbReference>
<reference evidence="1 2" key="1">
    <citation type="submission" date="2019-03" db="EMBL/GenBank/DDBJ databases">
        <title>Subsurface microbial communities from deep shales in Ohio and West Virginia, USA.</title>
        <authorList>
            <person name="Wrighton K."/>
        </authorList>
    </citation>
    <scope>NUCLEOTIDE SEQUENCE [LARGE SCALE GENOMIC DNA]</scope>
    <source>
        <strain evidence="1 2">MA284_T2</strain>
    </source>
</reference>
<dbReference type="Gene3D" id="3.10.450.620">
    <property type="entry name" value="JHP933, nucleotidyltransferase-like core domain"/>
    <property type="match status" value="1"/>
</dbReference>
<proteinExistence type="predicted"/>
<dbReference type="Pfam" id="PF08843">
    <property type="entry name" value="AbiEii"/>
    <property type="match status" value="1"/>
</dbReference>
<gene>
    <name evidence="1" type="ORF">DFR79_10434</name>
</gene>